<comment type="caution">
    <text evidence="3">The sequence shown here is derived from an EMBL/GenBank/DDBJ whole genome shotgun (WGS) entry which is preliminary data.</text>
</comment>
<dbReference type="OrthoDB" id="529367at2759"/>
<dbReference type="PANTHER" id="PTHR43591:SF10">
    <property type="entry name" value="ABC TRANSMEMBRANE TYPE-1 DOMAIN-CONTAINING PROTEIN-RELATED"/>
    <property type="match status" value="1"/>
</dbReference>
<dbReference type="AlphaFoldDB" id="A0A9W9M9D7"/>
<evidence type="ECO:0000313" key="4">
    <source>
        <dbReference type="Proteomes" id="UP001150904"/>
    </source>
</evidence>
<dbReference type="Proteomes" id="UP001150904">
    <property type="component" value="Unassembled WGS sequence"/>
</dbReference>
<evidence type="ECO:0000313" key="3">
    <source>
        <dbReference type="EMBL" id="KAJ5191932.1"/>
    </source>
</evidence>
<dbReference type="PANTHER" id="PTHR43591">
    <property type="entry name" value="METHYLTRANSFERASE"/>
    <property type="match status" value="1"/>
</dbReference>
<proteinExistence type="predicted"/>
<dbReference type="RefSeq" id="XP_058304872.1">
    <property type="nucleotide sequence ID" value="XM_058457973.1"/>
</dbReference>
<dbReference type="CDD" id="cd02440">
    <property type="entry name" value="AdoMet_MTases"/>
    <property type="match status" value="1"/>
</dbReference>
<dbReference type="SUPFAM" id="SSF53335">
    <property type="entry name" value="S-adenosyl-L-methionine-dependent methyltransferases"/>
    <property type="match status" value="1"/>
</dbReference>
<dbReference type="Pfam" id="PF13649">
    <property type="entry name" value="Methyltransf_25"/>
    <property type="match status" value="1"/>
</dbReference>
<keyword evidence="4" id="KW-1185">Reference proteome</keyword>
<evidence type="ECO:0000256" key="1">
    <source>
        <dbReference type="SAM" id="MobiDB-lite"/>
    </source>
</evidence>
<dbReference type="EMBL" id="JAPQKR010000016">
    <property type="protein sequence ID" value="KAJ5191932.1"/>
    <property type="molecule type" value="Genomic_DNA"/>
</dbReference>
<feature type="domain" description="Methyltransferase" evidence="2">
    <location>
        <begin position="96"/>
        <end position="185"/>
    </location>
</feature>
<dbReference type="Gene3D" id="3.40.50.150">
    <property type="entry name" value="Vaccinia Virus protein VP39"/>
    <property type="match status" value="1"/>
</dbReference>
<reference evidence="3" key="1">
    <citation type="submission" date="2022-12" db="EMBL/GenBank/DDBJ databases">
        <authorList>
            <person name="Petersen C."/>
        </authorList>
    </citation>
    <scope>NUCLEOTIDE SEQUENCE</scope>
    <source>
        <strain evidence="3">IBT 15544</strain>
    </source>
</reference>
<protein>
    <recommendedName>
        <fullName evidence="2">Methyltransferase domain-containing protein</fullName>
    </recommendedName>
</protein>
<reference evidence="3" key="2">
    <citation type="journal article" date="2023" name="IMA Fungus">
        <title>Comparative genomic study of the Penicillium genus elucidates a diverse pangenome and 15 lateral gene transfer events.</title>
        <authorList>
            <person name="Petersen C."/>
            <person name="Sorensen T."/>
            <person name="Nielsen M.R."/>
            <person name="Sondergaard T.E."/>
            <person name="Sorensen J.L."/>
            <person name="Fitzpatrick D.A."/>
            <person name="Frisvad J.C."/>
            <person name="Nielsen K.L."/>
        </authorList>
    </citation>
    <scope>NUCLEOTIDE SEQUENCE</scope>
    <source>
        <strain evidence="3">IBT 15544</strain>
    </source>
</reference>
<name>A0A9W9M9D7_9EURO</name>
<organism evidence="3 4">
    <name type="scientific">Penicillium cinerascens</name>
    <dbReference type="NCBI Taxonomy" id="70096"/>
    <lineage>
        <taxon>Eukaryota</taxon>
        <taxon>Fungi</taxon>
        <taxon>Dikarya</taxon>
        <taxon>Ascomycota</taxon>
        <taxon>Pezizomycotina</taxon>
        <taxon>Eurotiomycetes</taxon>
        <taxon>Eurotiomycetidae</taxon>
        <taxon>Eurotiales</taxon>
        <taxon>Aspergillaceae</taxon>
        <taxon>Penicillium</taxon>
    </lineage>
</organism>
<dbReference type="GeneID" id="83185274"/>
<dbReference type="GO" id="GO:0008168">
    <property type="term" value="F:methyltransferase activity"/>
    <property type="evidence" value="ECO:0007669"/>
    <property type="project" value="TreeGrafter"/>
</dbReference>
<dbReference type="InterPro" id="IPR029063">
    <property type="entry name" value="SAM-dependent_MTases_sf"/>
</dbReference>
<gene>
    <name evidence="3" type="ORF">N7498_010917</name>
</gene>
<evidence type="ECO:0000259" key="2">
    <source>
        <dbReference type="Pfam" id="PF13649"/>
    </source>
</evidence>
<dbReference type="InterPro" id="IPR041698">
    <property type="entry name" value="Methyltransf_25"/>
</dbReference>
<sequence>MTSEIIAADPTLHYSTDEHAPDDWQSETTSLASAIYRGLVENGRRYQTLRPNGSHVPSDDQMFETYEASHLLALIMDLEEENPFFRSPVGKDPKHILDIGTGTGSWAIDVADLFPNATVRGVDLFPPPVSWIPPNCLLEVDDILQPWTWRDEFDLVHLRLLDSAFTPVETDHLYKQCYDHIKSGGWIEQLEMSSFIECDDDSVPEDSLLWSWGPRFTLVADKAGKPLGIMRTFRESIEKAGFEDIHTKEYKWPIGAWPKDKGYKEAGAVNFQHWLSGMEGYGMWLLTKFGDPVPWTKEEVQVYVAKMRKELSNPRFHAYHRARRIWARKPLHGVDITAEPSS</sequence>
<feature type="region of interest" description="Disordered" evidence="1">
    <location>
        <begin position="1"/>
        <end position="24"/>
    </location>
</feature>
<accession>A0A9W9M9D7</accession>